<feature type="compositionally biased region" description="Low complexity" evidence="1">
    <location>
        <begin position="1"/>
        <end position="18"/>
    </location>
</feature>
<feature type="compositionally biased region" description="Polar residues" evidence="1">
    <location>
        <begin position="142"/>
        <end position="160"/>
    </location>
</feature>
<dbReference type="EMBL" id="RCHU01000756">
    <property type="protein sequence ID" value="TKR91785.1"/>
    <property type="molecule type" value="Genomic_DNA"/>
</dbReference>
<feature type="compositionally biased region" description="Low complexity" evidence="1">
    <location>
        <begin position="101"/>
        <end position="120"/>
    </location>
</feature>
<dbReference type="AlphaFoldDB" id="A0A4V6A5Q5"/>
<comment type="caution">
    <text evidence="2">The sequence shown here is derived from an EMBL/GenBank/DDBJ whole genome shotgun (WGS) entry which is preliminary data.</text>
</comment>
<organism evidence="2">
    <name type="scientific">Populus alba</name>
    <name type="common">White poplar</name>
    <dbReference type="NCBI Taxonomy" id="43335"/>
    <lineage>
        <taxon>Eukaryota</taxon>
        <taxon>Viridiplantae</taxon>
        <taxon>Streptophyta</taxon>
        <taxon>Embryophyta</taxon>
        <taxon>Tracheophyta</taxon>
        <taxon>Spermatophyta</taxon>
        <taxon>Magnoliopsida</taxon>
        <taxon>eudicotyledons</taxon>
        <taxon>Gunneridae</taxon>
        <taxon>Pentapetalae</taxon>
        <taxon>rosids</taxon>
        <taxon>fabids</taxon>
        <taxon>Malpighiales</taxon>
        <taxon>Salicaceae</taxon>
        <taxon>Saliceae</taxon>
        <taxon>Populus</taxon>
    </lineage>
</organism>
<gene>
    <name evidence="2" type="ORF">D5086_0000219920</name>
</gene>
<feature type="region of interest" description="Disordered" evidence="1">
    <location>
        <begin position="82"/>
        <end position="172"/>
    </location>
</feature>
<evidence type="ECO:0000313" key="2">
    <source>
        <dbReference type="EMBL" id="TKR91785.1"/>
    </source>
</evidence>
<feature type="compositionally biased region" description="Basic and acidic residues" evidence="1">
    <location>
        <begin position="19"/>
        <end position="34"/>
    </location>
</feature>
<proteinExistence type="predicted"/>
<evidence type="ECO:0000256" key="1">
    <source>
        <dbReference type="SAM" id="MobiDB-lite"/>
    </source>
</evidence>
<name>A0A4V6A5Q5_POPAL</name>
<feature type="compositionally biased region" description="Acidic residues" evidence="1">
    <location>
        <begin position="43"/>
        <end position="53"/>
    </location>
</feature>
<protein>
    <submittedName>
        <fullName evidence="2">Uncharacterized protein</fullName>
    </submittedName>
</protein>
<sequence length="172" mass="18369">MLAAGVNLNANNRPPVNRARAEGIARGQPVDRRRNPALRVQPDSEDDSDEEENVGYGLHPPVVHSSPTDSIFIFFLSPCTGHRPSPLTKPDHNSLSSSDLPHNSPDPADPAPSSSSNGPSQYGNAIFQQQPSTVAPKESDQSAHSSFLDTTETNGQTAPFHTTDLPTFGLPP</sequence>
<feature type="compositionally biased region" description="Polar residues" evidence="1">
    <location>
        <begin position="121"/>
        <end position="133"/>
    </location>
</feature>
<accession>A0A4V6A5Q5</accession>
<feature type="region of interest" description="Disordered" evidence="1">
    <location>
        <begin position="1"/>
        <end position="62"/>
    </location>
</feature>
<reference evidence="2" key="1">
    <citation type="submission" date="2018-10" db="EMBL/GenBank/DDBJ databases">
        <title>Population genomic analysis revealed the cold adaptation of white poplar.</title>
        <authorList>
            <person name="Liu Y.-J."/>
        </authorList>
    </citation>
    <scope>NUCLEOTIDE SEQUENCE [LARGE SCALE GENOMIC DNA]</scope>
    <source>
        <strain evidence="2">PAL-ZL1</strain>
    </source>
</reference>